<keyword evidence="3" id="KW-0472">Membrane</keyword>
<gene>
    <name evidence="5" type="ORF">AB6N35_04325</name>
</gene>
<protein>
    <submittedName>
        <fullName evidence="5">Alpha/beta hydrolase</fullName>
    </submittedName>
</protein>
<dbReference type="Gene3D" id="3.40.50.1820">
    <property type="entry name" value="alpha/beta hydrolase"/>
    <property type="match status" value="1"/>
</dbReference>
<evidence type="ECO:0000256" key="2">
    <source>
        <dbReference type="SAM" id="MobiDB-lite"/>
    </source>
</evidence>
<feature type="region of interest" description="Disordered" evidence="2">
    <location>
        <begin position="1"/>
        <end position="30"/>
    </location>
</feature>
<dbReference type="Proteomes" id="UP001560293">
    <property type="component" value="Unassembled WGS sequence"/>
</dbReference>
<feature type="domain" description="BD-FAE-like" evidence="4">
    <location>
        <begin position="111"/>
        <end position="305"/>
    </location>
</feature>
<dbReference type="InterPro" id="IPR029058">
    <property type="entry name" value="AB_hydrolase_fold"/>
</dbReference>
<dbReference type="RefSeq" id="WP_061229382.1">
    <property type="nucleotide sequence ID" value="NZ_JALXPR010000003.1"/>
</dbReference>
<dbReference type="PANTHER" id="PTHR48081:SF33">
    <property type="entry name" value="KYNURENINE FORMAMIDASE"/>
    <property type="match status" value="1"/>
</dbReference>
<feature type="transmembrane region" description="Helical" evidence="3">
    <location>
        <begin position="38"/>
        <end position="59"/>
    </location>
</feature>
<keyword evidence="3" id="KW-1133">Transmembrane helix</keyword>
<evidence type="ECO:0000256" key="1">
    <source>
        <dbReference type="ARBA" id="ARBA00022801"/>
    </source>
</evidence>
<dbReference type="InterPro" id="IPR050300">
    <property type="entry name" value="GDXG_lipolytic_enzyme"/>
</dbReference>
<keyword evidence="3" id="KW-0812">Transmembrane</keyword>
<proteinExistence type="predicted"/>
<reference evidence="6" key="1">
    <citation type="submission" date="2024-07" db="EMBL/GenBank/DDBJ databases">
        <title>Pseudomonas strain that inhibits Aeromonas fish pathogens.</title>
        <authorList>
            <person name="Wildschutte H."/>
        </authorList>
    </citation>
    <scope>NUCLEOTIDE SEQUENCE [LARGE SCALE GENOMIC DNA]</scope>
    <source>
        <strain evidence="6">n60</strain>
    </source>
</reference>
<comment type="caution">
    <text evidence="5">The sequence shown here is derived from an EMBL/GenBank/DDBJ whole genome shotgun (WGS) entry which is preliminary data.</text>
</comment>
<evidence type="ECO:0000259" key="4">
    <source>
        <dbReference type="Pfam" id="PF20434"/>
    </source>
</evidence>
<dbReference type="EMBL" id="JBFTEZ010000002">
    <property type="protein sequence ID" value="MEX6463586.1"/>
    <property type="molecule type" value="Genomic_DNA"/>
</dbReference>
<evidence type="ECO:0000313" key="5">
    <source>
        <dbReference type="EMBL" id="MEX6463586.1"/>
    </source>
</evidence>
<organism evidence="5 6">
    <name type="scientific">Dietzia cinnamea</name>
    <dbReference type="NCBI Taxonomy" id="321318"/>
    <lineage>
        <taxon>Bacteria</taxon>
        <taxon>Bacillati</taxon>
        <taxon>Actinomycetota</taxon>
        <taxon>Actinomycetes</taxon>
        <taxon>Mycobacteriales</taxon>
        <taxon>Dietziaceae</taxon>
        <taxon>Dietzia</taxon>
    </lineage>
</organism>
<evidence type="ECO:0000313" key="6">
    <source>
        <dbReference type="Proteomes" id="UP001560293"/>
    </source>
</evidence>
<keyword evidence="6" id="KW-1185">Reference proteome</keyword>
<dbReference type="Pfam" id="PF20434">
    <property type="entry name" value="BD-FAE"/>
    <property type="match status" value="1"/>
</dbReference>
<keyword evidence="1 5" id="KW-0378">Hydrolase</keyword>
<accession>A0ABV3YIF0</accession>
<feature type="region of interest" description="Disordered" evidence="2">
    <location>
        <begin position="63"/>
        <end position="102"/>
    </location>
</feature>
<dbReference type="PANTHER" id="PTHR48081">
    <property type="entry name" value="AB HYDROLASE SUPERFAMILY PROTEIN C4A8.06C"/>
    <property type="match status" value="1"/>
</dbReference>
<dbReference type="GO" id="GO:0016787">
    <property type="term" value="F:hydrolase activity"/>
    <property type="evidence" value="ECO:0007669"/>
    <property type="project" value="UniProtKB-KW"/>
</dbReference>
<name>A0ABV3YIF0_9ACTN</name>
<dbReference type="SUPFAM" id="SSF53474">
    <property type="entry name" value="alpha/beta-Hydrolases"/>
    <property type="match status" value="1"/>
</dbReference>
<evidence type="ECO:0000256" key="3">
    <source>
        <dbReference type="SAM" id="Phobius"/>
    </source>
</evidence>
<sequence>MPSRPATRRPAAGRRAPGRQVPGRRIPRTRADLSRRSLLIGLSAALGGAAGWALTSVIGRGDDDEDLDRGQSAESVAPRPYVPPEGAVPVREPRRFHYADPGDTDGQSFGDLYLPDSANPALPVVVLVHGGGWKDSLGLTYMENQARDLASFDVAVWNVEYRRVDSGGGWPTTVADVCDAVDHLAEVSAQLGDRLDLRRVVVVGHSAGGHLALWVAGRARLPSSLPGSRPVVPVSGCVSLAGVADLLMAERAGDRYVHDLLGGRPGDRRQRYVDASPVTHLPAGVPVVCVHGREDKVVRPEQSESYVRAARRAGDPARVSLVPGGHDPWGDITGTVWHDTRDTILAMARRSPDPAG</sequence>
<feature type="compositionally biased region" description="Low complexity" evidence="2">
    <location>
        <begin position="1"/>
        <end position="24"/>
    </location>
</feature>
<dbReference type="InterPro" id="IPR049492">
    <property type="entry name" value="BD-FAE-like_dom"/>
</dbReference>
<feature type="compositionally biased region" description="Basic and acidic residues" evidence="2">
    <location>
        <begin position="91"/>
        <end position="100"/>
    </location>
</feature>